<dbReference type="GO" id="GO:0008168">
    <property type="term" value="F:methyltransferase activity"/>
    <property type="evidence" value="ECO:0007669"/>
    <property type="project" value="TreeGrafter"/>
</dbReference>
<dbReference type="EMBL" id="CAOQHR010000007">
    <property type="protein sequence ID" value="CAI6337058.1"/>
    <property type="molecule type" value="Genomic_DNA"/>
</dbReference>
<dbReference type="SUPFAM" id="SSF53335">
    <property type="entry name" value="S-adenosyl-L-methionine-dependent methyltransferases"/>
    <property type="match status" value="1"/>
</dbReference>
<keyword evidence="2" id="KW-1185">Reference proteome</keyword>
<dbReference type="Pfam" id="PF13489">
    <property type="entry name" value="Methyltransf_23"/>
    <property type="match status" value="1"/>
</dbReference>
<evidence type="ECO:0000313" key="2">
    <source>
        <dbReference type="Proteomes" id="UP001152607"/>
    </source>
</evidence>
<dbReference type="PANTHER" id="PTHR43591">
    <property type="entry name" value="METHYLTRANSFERASE"/>
    <property type="match status" value="1"/>
</dbReference>
<dbReference type="InterPro" id="IPR029063">
    <property type="entry name" value="SAM-dependent_MTases_sf"/>
</dbReference>
<gene>
    <name evidence="1" type="ORF">PDIGIT_LOCUS10165</name>
</gene>
<dbReference type="Proteomes" id="UP001152607">
    <property type="component" value="Unassembled WGS sequence"/>
</dbReference>
<organism evidence="1 2">
    <name type="scientific">Periconia digitata</name>
    <dbReference type="NCBI Taxonomy" id="1303443"/>
    <lineage>
        <taxon>Eukaryota</taxon>
        <taxon>Fungi</taxon>
        <taxon>Dikarya</taxon>
        <taxon>Ascomycota</taxon>
        <taxon>Pezizomycotina</taxon>
        <taxon>Dothideomycetes</taxon>
        <taxon>Pleosporomycetidae</taxon>
        <taxon>Pleosporales</taxon>
        <taxon>Massarineae</taxon>
        <taxon>Periconiaceae</taxon>
        <taxon>Periconia</taxon>
    </lineage>
</organism>
<reference evidence="1" key="1">
    <citation type="submission" date="2023-01" db="EMBL/GenBank/DDBJ databases">
        <authorList>
            <person name="Van Ghelder C."/>
            <person name="Rancurel C."/>
        </authorList>
    </citation>
    <scope>NUCLEOTIDE SEQUENCE</scope>
    <source>
        <strain evidence="1">CNCM I-4278</strain>
    </source>
</reference>
<sequence length="247" mass="28790">MSSEEHVKIFVHERYFQKYSVDRRIYCVPVDEDEENRLETQHQILLKYFNDRLFLAPVDYPERVLDCGYGQGHWVVQFAEEYDESEVLGIDIFTPNLPEQPENLELSGYNLNDRLNDAGLFERNAYDLIHSRFVGPGIKSNRWESYIQDMRRLLKPGGWVQMMEYYPNIQSDSGLLSDQSALTRWWTTYANAMERSNRDPRIGQRLQPLLTGAGLRNVHGARISLPIGAWPSGISFFSSSFNPRIYP</sequence>
<accession>A0A9W4UI95</accession>
<proteinExistence type="predicted"/>
<comment type="caution">
    <text evidence="1">The sequence shown here is derived from an EMBL/GenBank/DDBJ whole genome shotgun (WGS) entry which is preliminary data.</text>
</comment>
<name>A0A9W4UI95_9PLEO</name>
<dbReference type="PANTHER" id="PTHR43591:SF24">
    <property type="entry name" value="2-METHOXY-6-POLYPRENYL-1,4-BENZOQUINOL METHYLASE, MITOCHONDRIAL"/>
    <property type="match status" value="1"/>
</dbReference>
<dbReference type="Gene3D" id="3.40.50.150">
    <property type="entry name" value="Vaccinia Virus protein VP39"/>
    <property type="match status" value="1"/>
</dbReference>
<dbReference type="OrthoDB" id="506498at2759"/>
<protein>
    <recommendedName>
        <fullName evidence="3">S-adenosyl-L-methionine-dependent methyltransferase</fullName>
    </recommendedName>
</protein>
<evidence type="ECO:0000313" key="1">
    <source>
        <dbReference type="EMBL" id="CAI6337058.1"/>
    </source>
</evidence>
<evidence type="ECO:0008006" key="3">
    <source>
        <dbReference type="Google" id="ProtNLM"/>
    </source>
</evidence>
<dbReference type="CDD" id="cd02440">
    <property type="entry name" value="AdoMet_MTases"/>
    <property type="match status" value="1"/>
</dbReference>
<dbReference type="AlphaFoldDB" id="A0A9W4UI95"/>